<proteinExistence type="inferred from homology"/>
<evidence type="ECO:0000256" key="3">
    <source>
        <dbReference type="ARBA" id="ARBA00009294"/>
    </source>
</evidence>
<dbReference type="PANTHER" id="PTHR12731:SF1">
    <property type="entry name" value="TRANSLOCON-ASSOCIATED PROTEIN SUBUNIT DELTA"/>
    <property type="match status" value="1"/>
</dbReference>
<keyword evidence="13" id="KW-1015">Disulfide bond</keyword>
<keyword evidence="11" id="KW-1133">Transmembrane helix</keyword>
<sequence>MPARIVRIFPQFVFKPAKDQLISFDVDDEALVVHFANESYHFAHAPDQDDRRITSKGVKKIVTVEALHLQVYDKAIDEWTGDNVVDVVLDLSLIGAQSLVALTTLIEKMRAKNYKKLGSLSKMKQILLIAATIALATASTCQSPQHSATTFSTTDGFFHFQTTFIAEFSLQCANKLKDPAFYAVVNGNTYQVAHSDDTNKYQVSFSLEHEKAGSQTFNIGIYDEDGFAAYKNAERNGDVSSAKPLFTIPLSHPGLSRKSPISCEAVALAAAILALYFAFNLKSQATA</sequence>
<keyword evidence="6" id="KW-1017">Isopeptide bond</keyword>
<protein>
    <recommendedName>
        <fullName evidence="5">Translocon-associated protein subunit delta</fullName>
    </recommendedName>
    <alternativeName>
        <fullName evidence="14">Signal sequence receptor subunit delta</fullName>
    </alternativeName>
</protein>
<comment type="subunit">
    <text evidence="4">Heterotetramer of TRAP-alpha, TRAP-beta, TRAP-delta and TRAP-gamma.</text>
</comment>
<evidence type="ECO:0000313" key="16">
    <source>
        <dbReference type="WBParaSite" id="MBELARI_LOCUS4331"/>
    </source>
</evidence>
<dbReference type="PANTHER" id="PTHR12731">
    <property type="entry name" value="TRANSLOCON-ASSOCIATED PROTEIN, DELTA SUBUNIT"/>
    <property type="match status" value="1"/>
</dbReference>
<evidence type="ECO:0000256" key="4">
    <source>
        <dbReference type="ARBA" id="ARBA00011819"/>
    </source>
</evidence>
<evidence type="ECO:0000256" key="11">
    <source>
        <dbReference type="ARBA" id="ARBA00022989"/>
    </source>
</evidence>
<comment type="similarity">
    <text evidence="3">Belongs to the TRAP-delta family.</text>
</comment>
<keyword evidence="8" id="KW-0732">Signal</keyword>
<evidence type="ECO:0000256" key="9">
    <source>
        <dbReference type="ARBA" id="ARBA00022824"/>
    </source>
</evidence>
<dbReference type="InterPro" id="IPR008855">
    <property type="entry name" value="TRAP-delta"/>
</dbReference>
<evidence type="ECO:0000256" key="8">
    <source>
        <dbReference type="ARBA" id="ARBA00022729"/>
    </source>
</evidence>
<evidence type="ECO:0000313" key="15">
    <source>
        <dbReference type="Proteomes" id="UP000887575"/>
    </source>
</evidence>
<organism evidence="15 16">
    <name type="scientific">Mesorhabditis belari</name>
    <dbReference type="NCBI Taxonomy" id="2138241"/>
    <lineage>
        <taxon>Eukaryota</taxon>
        <taxon>Metazoa</taxon>
        <taxon>Ecdysozoa</taxon>
        <taxon>Nematoda</taxon>
        <taxon>Chromadorea</taxon>
        <taxon>Rhabditida</taxon>
        <taxon>Rhabditina</taxon>
        <taxon>Rhabditomorpha</taxon>
        <taxon>Rhabditoidea</taxon>
        <taxon>Rhabditidae</taxon>
        <taxon>Mesorhabditinae</taxon>
        <taxon>Mesorhabditis</taxon>
    </lineage>
</organism>
<evidence type="ECO:0000256" key="6">
    <source>
        <dbReference type="ARBA" id="ARBA00022499"/>
    </source>
</evidence>
<keyword evidence="12" id="KW-0472">Membrane</keyword>
<dbReference type="AlphaFoldDB" id="A0AAF3FBN4"/>
<evidence type="ECO:0000256" key="14">
    <source>
        <dbReference type="ARBA" id="ARBA00031791"/>
    </source>
</evidence>
<evidence type="ECO:0000256" key="10">
    <source>
        <dbReference type="ARBA" id="ARBA00022843"/>
    </source>
</evidence>
<keyword evidence="10" id="KW-0832">Ubl conjugation</keyword>
<dbReference type="Proteomes" id="UP000887575">
    <property type="component" value="Unassembled WGS sequence"/>
</dbReference>
<keyword evidence="7" id="KW-0812">Transmembrane</keyword>
<keyword evidence="15" id="KW-1185">Reference proteome</keyword>
<dbReference type="WBParaSite" id="MBELARI_LOCUS4331">
    <property type="protein sequence ID" value="MBELARI_LOCUS4331"/>
    <property type="gene ID" value="MBELARI_LOCUS4331"/>
</dbReference>
<accession>A0AAF3FBN4</accession>
<dbReference type="Pfam" id="PF05404">
    <property type="entry name" value="TRAP-delta"/>
    <property type="match status" value="1"/>
</dbReference>
<dbReference type="GO" id="GO:0005789">
    <property type="term" value="C:endoplasmic reticulum membrane"/>
    <property type="evidence" value="ECO:0007669"/>
    <property type="project" value="UniProtKB-SubCell"/>
</dbReference>
<evidence type="ECO:0000256" key="2">
    <source>
        <dbReference type="ARBA" id="ARBA00004115"/>
    </source>
</evidence>
<evidence type="ECO:0000256" key="13">
    <source>
        <dbReference type="ARBA" id="ARBA00023157"/>
    </source>
</evidence>
<name>A0AAF3FBN4_9BILA</name>
<comment type="function">
    <text evidence="1">TRAP proteins are part of a complex whose function is to bind calcium to the ER membrane and thereby regulate the retention of ER resident proteins.</text>
</comment>
<keyword evidence="9" id="KW-0256">Endoplasmic reticulum</keyword>
<reference evidence="16" key="1">
    <citation type="submission" date="2024-02" db="UniProtKB">
        <authorList>
            <consortium name="WormBaseParasite"/>
        </authorList>
    </citation>
    <scope>IDENTIFICATION</scope>
</reference>
<evidence type="ECO:0000256" key="12">
    <source>
        <dbReference type="ARBA" id="ARBA00023136"/>
    </source>
</evidence>
<comment type="subcellular location">
    <subcellularLocation>
        <location evidence="2">Endoplasmic reticulum membrane</location>
        <topology evidence="2">Single-pass type I membrane protein</topology>
    </subcellularLocation>
</comment>
<evidence type="ECO:0000256" key="5">
    <source>
        <dbReference type="ARBA" id="ARBA00014387"/>
    </source>
</evidence>
<evidence type="ECO:0000256" key="1">
    <source>
        <dbReference type="ARBA" id="ARBA00002838"/>
    </source>
</evidence>
<evidence type="ECO:0000256" key="7">
    <source>
        <dbReference type="ARBA" id="ARBA00022692"/>
    </source>
</evidence>